<sequence length="396" mass="44304">MFGGKKGKERERNVDRGKDVRMATPAPAPENEKGRESQNSNREQGKPNTNISGPMNLKVIRGRIKHGSFDFERPLSTSVGYPVRNARRSSSGSYRASSETDRTMNGTGNGHPWNGPSSSTYPIQEERSSLTRSQSLRESDHRNQDRDRGQPKIRFADETKGTQTRSRTPHDTRPRTQPQPQHSFLPSKPTGRGLGLRNPAPTHTKLPYRPEGGSWGRNTPKRVGLGGPGYTDGLPSFGTSAASLHLNGDAKGPSSRSNSPQLATLPMDRVGMKRYTGKGRSLGLGLELNWAPTRVREEAVMDFSEMGVRSKWREEAEMKEFGRMKVLESFEQVLGENGYAKFREYVQRFDSRLMPLDGPSGLMHKVRRLLDTSAKSLDAKKKQELLERLDRIVQHP</sequence>
<keyword evidence="2" id="KW-1185">Reference proteome</keyword>
<name>A0ACB6ZND1_THEGA</name>
<proteinExistence type="predicted"/>
<dbReference type="EMBL" id="MU117978">
    <property type="protein sequence ID" value="KAF9651137.1"/>
    <property type="molecule type" value="Genomic_DNA"/>
</dbReference>
<accession>A0ACB6ZND1</accession>
<dbReference type="Proteomes" id="UP000886501">
    <property type="component" value="Unassembled WGS sequence"/>
</dbReference>
<evidence type="ECO:0000313" key="1">
    <source>
        <dbReference type="EMBL" id="KAF9651137.1"/>
    </source>
</evidence>
<reference evidence="1" key="2">
    <citation type="journal article" date="2020" name="Nat. Commun.">
        <title>Large-scale genome sequencing of mycorrhizal fungi provides insights into the early evolution of symbiotic traits.</title>
        <authorList>
            <person name="Miyauchi S."/>
            <person name="Kiss E."/>
            <person name="Kuo A."/>
            <person name="Drula E."/>
            <person name="Kohler A."/>
            <person name="Sanchez-Garcia M."/>
            <person name="Morin E."/>
            <person name="Andreopoulos B."/>
            <person name="Barry K.W."/>
            <person name="Bonito G."/>
            <person name="Buee M."/>
            <person name="Carver A."/>
            <person name="Chen C."/>
            <person name="Cichocki N."/>
            <person name="Clum A."/>
            <person name="Culley D."/>
            <person name="Crous P.W."/>
            <person name="Fauchery L."/>
            <person name="Girlanda M."/>
            <person name="Hayes R.D."/>
            <person name="Keri Z."/>
            <person name="LaButti K."/>
            <person name="Lipzen A."/>
            <person name="Lombard V."/>
            <person name="Magnuson J."/>
            <person name="Maillard F."/>
            <person name="Murat C."/>
            <person name="Nolan M."/>
            <person name="Ohm R.A."/>
            <person name="Pangilinan J."/>
            <person name="Pereira M.F."/>
            <person name="Perotto S."/>
            <person name="Peter M."/>
            <person name="Pfister S."/>
            <person name="Riley R."/>
            <person name="Sitrit Y."/>
            <person name="Stielow J.B."/>
            <person name="Szollosi G."/>
            <person name="Zifcakova L."/>
            <person name="Stursova M."/>
            <person name="Spatafora J.W."/>
            <person name="Tedersoo L."/>
            <person name="Vaario L.M."/>
            <person name="Yamada A."/>
            <person name="Yan M."/>
            <person name="Wang P."/>
            <person name="Xu J."/>
            <person name="Bruns T."/>
            <person name="Baldrian P."/>
            <person name="Vilgalys R."/>
            <person name="Dunand C."/>
            <person name="Henrissat B."/>
            <person name="Grigoriev I.V."/>
            <person name="Hibbett D."/>
            <person name="Nagy L.G."/>
            <person name="Martin F.M."/>
        </authorList>
    </citation>
    <scope>NUCLEOTIDE SEQUENCE</scope>
    <source>
        <strain evidence="1">P2</strain>
    </source>
</reference>
<gene>
    <name evidence="1" type="ORF">BDM02DRAFT_975565</name>
</gene>
<reference evidence="1" key="1">
    <citation type="submission" date="2019-10" db="EMBL/GenBank/DDBJ databases">
        <authorList>
            <consortium name="DOE Joint Genome Institute"/>
            <person name="Kuo A."/>
            <person name="Miyauchi S."/>
            <person name="Kiss E."/>
            <person name="Drula E."/>
            <person name="Kohler A."/>
            <person name="Sanchez-Garcia M."/>
            <person name="Andreopoulos B."/>
            <person name="Barry K.W."/>
            <person name="Bonito G."/>
            <person name="Buee M."/>
            <person name="Carver A."/>
            <person name="Chen C."/>
            <person name="Cichocki N."/>
            <person name="Clum A."/>
            <person name="Culley D."/>
            <person name="Crous P.W."/>
            <person name="Fauchery L."/>
            <person name="Girlanda M."/>
            <person name="Hayes R."/>
            <person name="Keri Z."/>
            <person name="Labutti K."/>
            <person name="Lipzen A."/>
            <person name="Lombard V."/>
            <person name="Magnuson J."/>
            <person name="Maillard F."/>
            <person name="Morin E."/>
            <person name="Murat C."/>
            <person name="Nolan M."/>
            <person name="Ohm R."/>
            <person name="Pangilinan J."/>
            <person name="Pereira M."/>
            <person name="Perotto S."/>
            <person name="Peter M."/>
            <person name="Riley R."/>
            <person name="Sitrit Y."/>
            <person name="Stielow B."/>
            <person name="Szollosi G."/>
            <person name="Zifcakova L."/>
            <person name="Stursova M."/>
            <person name="Spatafora J.W."/>
            <person name="Tedersoo L."/>
            <person name="Vaario L.-M."/>
            <person name="Yamada A."/>
            <person name="Yan M."/>
            <person name="Wang P."/>
            <person name="Xu J."/>
            <person name="Bruns T."/>
            <person name="Baldrian P."/>
            <person name="Vilgalys R."/>
            <person name="Henrissat B."/>
            <person name="Grigoriev I.V."/>
            <person name="Hibbett D."/>
            <person name="Nagy L.G."/>
            <person name="Martin F.M."/>
        </authorList>
    </citation>
    <scope>NUCLEOTIDE SEQUENCE</scope>
    <source>
        <strain evidence="1">P2</strain>
    </source>
</reference>
<comment type="caution">
    <text evidence="1">The sequence shown here is derived from an EMBL/GenBank/DDBJ whole genome shotgun (WGS) entry which is preliminary data.</text>
</comment>
<organism evidence="1 2">
    <name type="scientific">Thelephora ganbajun</name>
    <name type="common">Ganba fungus</name>
    <dbReference type="NCBI Taxonomy" id="370292"/>
    <lineage>
        <taxon>Eukaryota</taxon>
        <taxon>Fungi</taxon>
        <taxon>Dikarya</taxon>
        <taxon>Basidiomycota</taxon>
        <taxon>Agaricomycotina</taxon>
        <taxon>Agaricomycetes</taxon>
        <taxon>Thelephorales</taxon>
        <taxon>Thelephoraceae</taxon>
        <taxon>Thelephora</taxon>
    </lineage>
</organism>
<protein>
    <submittedName>
        <fullName evidence="1">Uncharacterized protein</fullName>
    </submittedName>
</protein>
<evidence type="ECO:0000313" key="2">
    <source>
        <dbReference type="Proteomes" id="UP000886501"/>
    </source>
</evidence>